<dbReference type="RefSeq" id="WP_252661535.1">
    <property type="nucleotide sequence ID" value="NZ_CP098611.1"/>
</dbReference>
<dbReference type="Pfam" id="PF01850">
    <property type="entry name" value="PIN"/>
    <property type="match status" value="1"/>
</dbReference>
<reference evidence="2" key="1">
    <citation type="submission" date="2022-06" db="EMBL/GenBank/DDBJ databases">
        <title>Genome sequence of Phormidium yuhuli AB48 isolated from an industrial photobioreactor environment.</title>
        <authorList>
            <person name="Qiu Y."/>
            <person name="Noonan A.J.C."/>
            <person name="Dofher K."/>
            <person name="Koch M."/>
            <person name="Kieft B."/>
            <person name="Lin X."/>
            <person name="Ziels R.M."/>
            <person name="Hallam S.J."/>
        </authorList>
    </citation>
    <scope>NUCLEOTIDE SEQUENCE</scope>
    <source>
        <strain evidence="2">AB48</strain>
    </source>
</reference>
<feature type="domain" description="PIN" evidence="1">
    <location>
        <begin position="5"/>
        <end position="120"/>
    </location>
</feature>
<evidence type="ECO:0000313" key="2">
    <source>
        <dbReference type="EMBL" id="USR90002.1"/>
    </source>
</evidence>
<dbReference type="InterPro" id="IPR029060">
    <property type="entry name" value="PIN-like_dom_sf"/>
</dbReference>
<dbReference type="InterPro" id="IPR002716">
    <property type="entry name" value="PIN_dom"/>
</dbReference>
<dbReference type="EMBL" id="CP098611">
    <property type="protein sequence ID" value="USR90002.1"/>
    <property type="molecule type" value="Genomic_DNA"/>
</dbReference>
<dbReference type="Gene3D" id="3.40.50.1010">
    <property type="entry name" value="5'-nuclease"/>
    <property type="match status" value="1"/>
</dbReference>
<name>A0ABY5ALH7_9CYAN</name>
<keyword evidence="3" id="KW-1185">Reference proteome</keyword>
<evidence type="ECO:0000259" key="1">
    <source>
        <dbReference type="Pfam" id="PF01850"/>
    </source>
</evidence>
<proteinExistence type="predicted"/>
<accession>A0ABY5ALH7</accession>
<gene>
    <name evidence="2" type="ORF">NEA10_14220</name>
</gene>
<dbReference type="Proteomes" id="UP001056708">
    <property type="component" value="Chromosome"/>
</dbReference>
<dbReference type="SUPFAM" id="SSF88723">
    <property type="entry name" value="PIN domain-like"/>
    <property type="match status" value="1"/>
</dbReference>
<evidence type="ECO:0000313" key="3">
    <source>
        <dbReference type="Proteomes" id="UP001056708"/>
    </source>
</evidence>
<organism evidence="2 3">
    <name type="scientific">Phormidium yuhuli AB48</name>
    <dbReference type="NCBI Taxonomy" id="2940671"/>
    <lineage>
        <taxon>Bacteria</taxon>
        <taxon>Bacillati</taxon>
        <taxon>Cyanobacteriota</taxon>
        <taxon>Cyanophyceae</taxon>
        <taxon>Oscillatoriophycideae</taxon>
        <taxon>Oscillatoriales</taxon>
        <taxon>Oscillatoriaceae</taxon>
        <taxon>Phormidium</taxon>
        <taxon>Phormidium yuhuli</taxon>
    </lineage>
</organism>
<sequence>MIIGDTGVLFCLVDPTQAQHNVYKRWISGYGQPLITTWPCLAEAMYLTSRRGGWAMQKRVGNLLLEGLFLTYEIAPDLIPRLLELMEQYRDRPMDFADASLVLLAEQTGYRQILTLDSDFFFYRIHGRESFEVLLSQDPS</sequence>
<protein>
    <submittedName>
        <fullName evidence="2">PIN domain-containing protein</fullName>
    </submittedName>
</protein>